<dbReference type="Pfam" id="PF14602">
    <property type="entry name" value="Hexapep_2"/>
    <property type="match status" value="1"/>
</dbReference>
<keyword evidence="1" id="KW-0012">Acyltransferase</keyword>
<dbReference type="Gene3D" id="2.160.10.10">
    <property type="entry name" value="Hexapeptide repeat proteins"/>
    <property type="match status" value="1"/>
</dbReference>
<protein>
    <submittedName>
        <fullName evidence="1">UDP-3-O-[3-hydroxymyristoyl] glucosamine N-acyltransferase</fullName>
    </submittedName>
</protein>
<proteinExistence type="predicted"/>
<dbReference type="InterPro" id="IPR050484">
    <property type="entry name" value="Transf_Hexapept/Carb_Anhydrase"/>
</dbReference>
<dbReference type="SUPFAM" id="SSF51161">
    <property type="entry name" value="Trimeric LpxA-like enzymes"/>
    <property type="match status" value="1"/>
</dbReference>
<dbReference type="OrthoDB" id="9815592at2"/>
<evidence type="ECO:0000313" key="1">
    <source>
        <dbReference type="EMBL" id="CTQ46740.1"/>
    </source>
</evidence>
<dbReference type="RefSeq" id="WP_055660783.1">
    <property type="nucleotide sequence ID" value="NZ_CXST01000004.1"/>
</dbReference>
<dbReference type="PANTHER" id="PTHR13061">
    <property type="entry name" value="DYNACTIN SUBUNIT P25"/>
    <property type="match status" value="1"/>
</dbReference>
<accession>A0A0M6YD49</accession>
<keyword evidence="1" id="KW-0808">Transferase</keyword>
<sequence length="206" mass="21560">MSTSEGSVAPLIDPDAWVAPDATVAGDVRICAGSRIMNGARLVAEGGSTIRIGRNCIVLENAVIRATSRHDCKIGDHCLIGPNTHVVGAEIEDEVFIATGAAVFHGAQVGHGSEVRVNGTVHLRTRLEPGSTVPIGWVAVGDPARILSADQHEAIWTIQKPLDFPGFVYGVDRNAPDVMKTITQRLSESLGECQVTAAGAPTVPGL</sequence>
<evidence type="ECO:0000313" key="2">
    <source>
        <dbReference type="Proteomes" id="UP000048926"/>
    </source>
</evidence>
<reference evidence="2" key="1">
    <citation type="submission" date="2015-07" db="EMBL/GenBank/DDBJ databases">
        <authorList>
            <person name="Rodrigo-Torres Lidia"/>
            <person name="Arahal R.David."/>
        </authorList>
    </citation>
    <scope>NUCLEOTIDE SEQUENCE [LARGE SCALE GENOMIC DNA]</scope>
    <source>
        <strain evidence="2">CECT 4801</strain>
    </source>
</reference>
<dbReference type="EMBL" id="CXST01000004">
    <property type="protein sequence ID" value="CTQ46740.1"/>
    <property type="molecule type" value="Genomic_DNA"/>
</dbReference>
<dbReference type="GO" id="GO:0016746">
    <property type="term" value="F:acyltransferase activity"/>
    <property type="evidence" value="ECO:0007669"/>
    <property type="project" value="UniProtKB-KW"/>
</dbReference>
<dbReference type="InterPro" id="IPR011004">
    <property type="entry name" value="Trimer_LpxA-like_sf"/>
</dbReference>
<dbReference type="InterPro" id="IPR001451">
    <property type="entry name" value="Hexapep"/>
</dbReference>
<name>A0A0M6YD49_9HYPH</name>
<organism evidence="1 2">
    <name type="scientific">Roseibium aggregatum</name>
    <dbReference type="NCBI Taxonomy" id="187304"/>
    <lineage>
        <taxon>Bacteria</taxon>
        <taxon>Pseudomonadati</taxon>
        <taxon>Pseudomonadota</taxon>
        <taxon>Alphaproteobacteria</taxon>
        <taxon>Hyphomicrobiales</taxon>
        <taxon>Stappiaceae</taxon>
        <taxon>Roseibium</taxon>
    </lineage>
</organism>
<keyword evidence="2" id="KW-1185">Reference proteome</keyword>
<dbReference type="AlphaFoldDB" id="A0A0M6YD49"/>
<dbReference type="Proteomes" id="UP000048926">
    <property type="component" value="Unassembled WGS sequence"/>
</dbReference>
<gene>
    <name evidence="1" type="ORF">LAL4801_05199</name>
</gene>
<dbReference type="PANTHER" id="PTHR13061:SF29">
    <property type="entry name" value="GAMMA CARBONIC ANHYDRASE-LIKE 1, MITOCHONDRIAL-RELATED"/>
    <property type="match status" value="1"/>
</dbReference>